<dbReference type="SMART" id="SM00733">
    <property type="entry name" value="Mterf"/>
    <property type="match status" value="5"/>
</dbReference>
<evidence type="ECO:0000256" key="1">
    <source>
        <dbReference type="ARBA" id="ARBA00007692"/>
    </source>
</evidence>
<evidence type="ECO:0000256" key="3">
    <source>
        <dbReference type="ARBA" id="ARBA00022946"/>
    </source>
</evidence>
<accession>A0ABY9BRV1</accession>
<keyword evidence="5" id="KW-1185">Reference proteome</keyword>
<protein>
    <recommendedName>
        <fullName evidence="6">Transcription termination factor MTERF15, mitochondrial</fullName>
    </recommendedName>
</protein>
<gene>
    <name evidence="4" type="ORF">VitviT2T_005092</name>
</gene>
<dbReference type="EMBL" id="CP126651">
    <property type="protein sequence ID" value="WJZ85566.1"/>
    <property type="molecule type" value="Genomic_DNA"/>
</dbReference>
<proteinExistence type="inferred from homology"/>
<evidence type="ECO:0000256" key="2">
    <source>
        <dbReference type="ARBA" id="ARBA00022472"/>
    </source>
</evidence>
<dbReference type="PANTHER" id="PTHR13068:SF133">
    <property type="entry name" value="MITOCHONDRIAL TRANSCRIPTION TERMINATION FACTOR FAMILY PROTEIN"/>
    <property type="match status" value="1"/>
</dbReference>
<dbReference type="Proteomes" id="UP001227230">
    <property type="component" value="Chromosome 4"/>
</dbReference>
<keyword evidence="2" id="KW-0806">Transcription termination</keyword>
<sequence>MLFFTQTVLFHSVLPHKFLWIVPKTALSASKKIHFETPEQSDSVLTLLRGHGCTNTHISKIVSLIPSLILGNPEKTLFPKLEFFRSVGFSEADNYLIPNYKFLKSVVMVNENVVRAYKKSYWLSCRNLENIIVPNIAILRESGVPKSNILYLLTCHPSVIEMGFDPLRCSFVKAVQVIYEGTESAWEHRMEVYRRCGWTDYEIMLMFRQGPYIMKSSEKKIMSGMDFLVNRMGWQPAAIARFPIVFLLSLEKRTIPRCSVVKVLRMKGLVKKNLSLSAILACTGRVFLDKFVVKYQEDIPHLFNVYKGKMDFLELDFGSDIRG</sequence>
<dbReference type="Gene3D" id="1.25.70.10">
    <property type="entry name" value="Transcription termination factor 3, mitochondrial"/>
    <property type="match status" value="1"/>
</dbReference>
<comment type="similarity">
    <text evidence="1">Belongs to the mTERF family.</text>
</comment>
<evidence type="ECO:0008006" key="6">
    <source>
        <dbReference type="Google" id="ProtNLM"/>
    </source>
</evidence>
<name>A0ABY9BRV1_VITVI</name>
<evidence type="ECO:0000313" key="5">
    <source>
        <dbReference type="Proteomes" id="UP001227230"/>
    </source>
</evidence>
<dbReference type="InterPro" id="IPR003690">
    <property type="entry name" value="MTERF"/>
</dbReference>
<organism evidence="4 5">
    <name type="scientific">Vitis vinifera</name>
    <name type="common">Grape</name>
    <dbReference type="NCBI Taxonomy" id="29760"/>
    <lineage>
        <taxon>Eukaryota</taxon>
        <taxon>Viridiplantae</taxon>
        <taxon>Streptophyta</taxon>
        <taxon>Embryophyta</taxon>
        <taxon>Tracheophyta</taxon>
        <taxon>Spermatophyta</taxon>
        <taxon>Magnoliopsida</taxon>
        <taxon>eudicotyledons</taxon>
        <taxon>Gunneridae</taxon>
        <taxon>Pentapetalae</taxon>
        <taxon>rosids</taxon>
        <taxon>Vitales</taxon>
        <taxon>Vitaceae</taxon>
        <taxon>Viteae</taxon>
        <taxon>Vitis</taxon>
    </lineage>
</organism>
<keyword evidence="2" id="KW-0805">Transcription regulation</keyword>
<dbReference type="PANTHER" id="PTHR13068">
    <property type="entry name" value="CGI-12 PROTEIN-RELATED"/>
    <property type="match status" value="1"/>
</dbReference>
<keyword evidence="2" id="KW-0804">Transcription</keyword>
<reference evidence="4 5" key="1">
    <citation type="journal article" date="2023" name="Hortic Res">
        <title>The complete reference genome for grapevine (Vitis vinifera L.) genetics and breeding.</title>
        <authorList>
            <person name="Shi X."/>
            <person name="Cao S."/>
            <person name="Wang X."/>
            <person name="Huang S."/>
            <person name="Wang Y."/>
            <person name="Liu Z."/>
            <person name="Liu W."/>
            <person name="Leng X."/>
            <person name="Peng Y."/>
            <person name="Wang N."/>
            <person name="Wang Y."/>
            <person name="Ma Z."/>
            <person name="Xu X."/>
            <person name="Zhang F."/>
            <person name="Xue H."/>
            <person name="Zhong H."/>
            <person name="Wang Y."/>
            <person name="Zhang K."/>
            <person name="Velt A."/>
            <person name="Avia K."/>
            <person name="Holtgrawe D."/>
            <person name="Grimplet J."/>
            <person name="Matus J.T."/>
            <person name="Ware D."/>
            <person name="Wu X."/>
            <person name="Wang H."/>
            <person name="Liu C."/>
            <person name="Fang Y."/>
            <person name="Rustenholz C."/>
            <person name="Cheng Z."/>
            <person name="Xiao H."/>
            <person name="Zhou Y."/>
        </authorList>
    </citation>
    <scope>NUCLEOTIDE SEQUENCE [LARGE SCALE GENOMIC DNA]</scope>
    <source>
        <strain evidence="5">cv. Pinot noir / PN40024</strain>
        <tissue evidence="4">Leaf</tissue>
    </source>
</reference>
<keyword evidence="3" id="KW-0809">Transit peptide</keyword>
<dbReference type="Pfam" id="PF02536">
    <property type="entry name" value="mTERF"/>
    <property type="match status" value="2"/>
</dbReference>
<dbReference type="InterPro" id="IPR038538">
    <property type="entry name" value="MTERF_sf"/>
</dbReference>
<evidence type="ECO:0000313" key="4">
    <source>
        <dbReference type="EMBL" id="WJZ85566.1"/>
    </source>
</evidence>